<dbReference type="InParanoid" id="A0A1I5NGL8"/>
<sequence length="131" mass="14469">MPSDDDAEIRAVLLLAAFLADEGELTDYDRVYTRDATWSAGGTTQTGLEAIIAASQGRRDSGLTGAGSHNRHVTMPVSVTIDHDQAEAVSYFMFVTSTNATPQIKMFSTYRDKLRRTENGWRITERVNRPG</sequence>
<dbReference type="AlphaFoldDB" id="A0A1I5NGL8"/>
<dbReference type="InterPro" id="IPR032710">
    <property type="entry name" value="NTF2-like_dom_sf"/>
</dbReference>
<name>A0A1I5NGL8_9ACTN</name>
<proteinExistence type="predicted"/>
<dbReference type="EMBL" id="FOVH01000012">
    <property type="protein sequence ID" value="SFP20975.1"/>
    <property type="molecule type" value="Genomic_DNA"/>
</dbReference>
<dbReference type="GeneID" id="99650957"/>
<dbReference type="Proteomes" id="UP000183413">
    <property type="component" value="Unassembled WGS sequence"/>
</dbReference>
<dbReference type="Pfam" id="PF13577">
    <property type="entry name" value="SnoaL_4"/>
    <property type="match status" value="1"/>
</dbReference>
<evidence type="ECO:0000259" key="1">
    <source>
        <dbReference type="Pfam" id="PF13577"/>
    </source>
</evidence>
<dbReference type="Gene3D" id="3.10.450.50">
    <property type="match status" value="1"/>
</dbReference>
<dbReference type="RefSeq" id="WP_021594000.1">
    <property type="nucleotide sequence ID" value="NZ_CP083237.1"/>
</dbReference>
<feature type="domain" description="SnoaL-like" evidence="1">
    <location>
        <begin position="4"/>
        <end position="126"/>
    </location>
</feature>
<keyword evidence="3" id="KW-1185">Reference proteome</keyword>
<protein>
    <submittedName>
        <fullName evidence="2">SnoaL-like domain-containing protein</fullName>
    </submittedName>
</protein>
<evidence type="ECO:0000313" key="2">
    <source>
        <dbReference type="EMBL" id="SFP20975.1"/>
    </source>
</evidence>
<accession>A0A1I5NGL8</accession>
<dbReference type="eggNOG" id="ENOG50344D8">
    <property type="taxonomic scope" value="Bacteria"/>
</dbReference>
<dbReference type="STRING" id="1993.SAMN04489713_112152"/>
<dbReference type="SUPFAM" id="SSF54427">
    <property type="entry name" value="NTF2-like"/>
    <property type="match status" value="1"/>
</dbReference>
<gene>
    <name evidence="2" type="ORF">SAMN04489713_112152</name>
</gene>
<dbReference type="InterPro" id="IPR037401">
    <property type="entry name" value="SnoaL-like"/>
</dbReference>
<evidence type="ECO:0000313" key="3">
    <source>
        <dbReference type="Proteomes" id="UP000183413"/>
    </source>
</evidence>
<dbReference type="CDD" id="cd00531">
    <property type="entry name" value="NTF2_like"/>
    <property type="match status" value="1"/>
</dbReference>
<organism evidence="2 3">
    <name type="scientific">Actinomadura madurae</name>
    <dbReference type="NCBI Taxonomy" id="1993"/>
    <lineage>
        <taxon>Bacteria</taxon>
        <taxon>Bacillati</taxon>
        <taxon>Actinomycetota</taxon>
        <taxon>Actinomycetes</taxon>
        <taxon>Streptosporangiales</taxon>
        <taxon>Thermomonosporaceae</taxon>
        <taxon>Actinomadura</taxon>
    </lineage>
</organism>
<reference evidence="2 3" key="1">
    <citation type="submission" date="2016-10" db="EMBL/GenBank/DDBJ databases">
        <authorList>
            <person name="de Groot N.N."/>
        </authorList>
    </citation>
    <scope>NUCLEOTIDE SEQUENCE [LARGE SCALE GENOMIC DNA]</scope>
    <source>
        <strain evidence="2 3">DSM 43067</strain>
    </source>
</reference>